<dbReference type="PRINTS" id="PR00625">
    <property type="entry name" value="JDOMAIN"/>
</dbReference>
<feature type="compositionally biased region" description="Polar residues" evidence="1">
    <location>
        <begin position="584"/>
        <end position="598"/>
    </location>
</feature>
<feature type="compositionally biased region" description="Basic and acidic residues" evidence="1">
    <location>
        <begin position="357"/>
        <end position="368"/>
    </location>
</feature>
<dbReference type="EMBL" id="VIBQ01000014">
    <property type="protein sequence ID" value="KAB8349417.1"/>
    <property type="molecule type" value="Genomic_DNA"/>
</dbReference>
<sequence length="913" mass="98469">MSKVDPTQDYYAALDVAHDAGDDEIRKSYRKLALKLHPDRHPGKEAEFQPRFQQIQAAHECLTDPDQRRKYDLSRKRPFTSSTSARPGPSGQRGNPYKASSAYPPPPTPPGARPRKKDGPAPPPRGGAERYTSFPNPPPRRAPDAAKSDAKSRANVFNAWQNMNNAQKTTQAQRTQGYRGVPPAWDGPRVDPEAAGRSAYDTVNGQQQQQQRPSSSRTNSSSHVPPRPRYHQDPPTPSGDDSSTSRTRDRPFGRTNPPRMSADFPPRVPPRPAPTAKRPEGASGGTPRDDAPFTEGSRERTPYSSGPAGQTSFFGSADSIRRTASVRDATKLDPTGAARVDSRTGRHRSMSPTSRAGDSRDASRDGPRSTRPSNSRRSSGRPFHSYSSSSDASSEDDMTPPRRASYTPAGQPNPANRPKATPATSWQKRRENPPALNKARSFDGPSHVPSGQDDPDAQSPRPKSSIFNLRVDSDGPANATSAGATHRRFQEPNTQFSPTDGRPPVFSPPPPNTGSPRHAESLDFSAYQSRRSHGHDHASSAAPGHVASDGDQSPDARRDFRAEGWQQAFESDGNWASRWAHAPSGSTSTSPTRNQSNIGRRARHGLSRNPSRVPPSAGATTTESVQQNLEEGNAPPMSAAIDADDAMDIDNTPPPTSRRPSVIPDSGSEVSSSAAASAAPRHVFVEPARPEWRTSTMNGSRRPSASAQDQGIDPSTLPPPPPGGPPLSAPARSGPNISLDSFRHVLPGPSNGAGIRNMADLHSTLPFESRAASSQPLRSPELKAAEAMPKPPLAPLVPSTLTKAHWETYLAQMTDYMTKWNSFNARMVAHFQDQAVALADFSLPHAGAEGGGAGVVDGWLGAVGETGLKKGWDSYVRQLRMDEQWRIAWSVACERHVEAVERHGGVRARLLGP</sequence>
<feature type="region of interest" description="Disordered" evidence="1">
    <location>
        <begin position="36"/>
        <end position="757"/>
    </location>
</feature>
<feature type="compositionally biased region" description="Polar residues" evidence="1">
    <location>
        <begin position="693"/>
        <end position="709"/>
    </location>
</feature>
<feature type="compositionally biased region" description="Pro residues" evidence="1">
    <location>
        <begin position="103"/>
        <end position="112"/>
    </location>
</feature>
<dbReference type="PANTHER" id="PTHR44029:SF1">
    <property type="entry name" value="DNAJ HOMOLOG SUBFAMILY C MEMBER 21"/>
    <property type="match status" value="1"/>
</dbReference>
<feature type="domain" description="J" evidence="2">
    <location>
        <begin position="9"/>
        <end position="75"/>
    </location>
</feature>
<keyword evidence="4" id="KW-1185">Reference proteome</keyword>
<feature type="compositionally biased region" description="Low complexity" evidence="1">
    <location>
        <begin position="206"/>
        <end position="222"/>
    </location>
</feature>
<accession>A0A5N6KVG1</accession>
<evidence type="ECO:0000256" key="1">
    <source>
        <dbReference type="SAM" id="MobiDB-lite"/>
    </source>
</evidence>
<gene>
    <name evidence="3" type="ORF">FH972_023444</name>
</gene>
<dbReference type="Pfam" id="PF00226">
    <property type="entry name" value="DnaJ"/>
    <property type="match status" value="1"/>
</dbReference>
<protein>
    <recommendedName>
        <fullName evidence="2">J domain-containing protein</fullName>
    </recommendedName>
</protein>
<evidence type="ECO:0000313" key="4">
    <source>
        <dbReference type="Proteomes" id="UP000327013"/>
    </source>
</evidence>
<name>A0A5N6KVG1_9ROSI</name>
<dbReference type="Proteomes" id="UP000327013">
    <property type="component" value="Unassembled WGS sequence"/>
</dbReference>
<feature type="compositionally biased region" description="Pro residues" evidence="1">
    <location>
        <begin position="716"/>
        <end position="728"/>
    </location>
</feature>
<dbReference type="InterPro" id="IPR001623">
    <property type="entry name" value="DnaJ_domain"/>
</dbReference>
<dbReference type="OrthoDB" id="10250354at2759"/>
<feature type="region of interest" description="Disordered" evidence="1">
    <location>
        <begin position="769"/>
        <end position="791"/>
    </location>
</feature>
<proteinExistence type="predicted"/>
<dbReference type="SUPFAM" id="SSF46565">
    <property type="entry name" value="Chaperone J-domain"/>
    <property type="match status" value="1"/>
</dbReference>
<evidence type="ECO:0000313" key="3">
    <source>
        <dbReference type="EMBL" id="KAB8349417.1"/>
    </source>
</evidence>
<feature type="compositionally biased region" description="Polar residues" evidence="1">
    <location>
        <begin position="158"/>
        <end position="176"/>
    </location>
</feature>
<dbReference type="PANTHER" id="PTHR44029">
    <property type="entry name" value="DNAJ HOMOLOG SUBFAMILY C MEMBER 21"/>
    <property type="match status" value="1"/>
</dbReference>
<organism evidence="3 4">
    <name type="scientific">Carpinus fangiana</name>
    <dbReference type="NCBI Taxonomy" id="176857"/>
    <lineage>
        <taxon>Eukaryota</taxon>
        <taxon>Viridiplantae</taxon>
        <taxon>Streptophyta</taxon>
        <taxon>Embryophyta</taxon>
        <taxon>Tracheophyta</taxon>
        <taxon>Spermatophyta</taxon>
        <taxon>Magnoliopsida</taxon>
        <taxon>eudicotyledons</taxon>
        <taxon>Gunneridae</taxon>
        <taxon>Pentapetalae</taxon>
        <taxon>rosids</taxon>
        <taxon>fabids</taxon>
        <taxon>Fagales</taxon>
        <taxon>Betulaceae</taxon>
        <taxon>Carpinus</taxon>
    </lineage>
</organism>
<dbReference type="PROSITE" id="PS50076">
    <property type="entry name" value="DNAJ_2"/>
    <property type="match status" value="1"/>
</dbReference>
<feature type="compositionally biased region" description="Basic and acidic residues" evidence="1">
    <location>
        <begin position="287"/>
        <end position="301"/>
    </location>
</feature>
<feature type="compositionally biased region" description="Basic and acidic residues" evidence="1">
    <location>
        <begin position="36"/>
        <end position="48"/>
    </location>
</feature>
<feature type="compositionally biased region" description="Polar residues" evidence="1">
    <location>
        <begin position="302"/>
        <end position="314"/>
    </location>
</feature>
<dbReference type="AlphaFoldDB" id="A0A5N6KVG1"/>
<comment type="caution">
    <text evidence="3">The sequence shown here is derived from an EMBL/GenBank/DDBJ whole genome shotgun (WGS) entry which is preliminary data.</text>
</comment>
<dbReference type="CDD" id="cd06257">
    <property type="entry name" value="DnaJ"/>
    <property type="match status" value="1"/>
</dbReference>
<evidence type="ECO:0000259" key="2">
    <source>
        <dbReference type="PROSITE" id="PS50076"/>
    </source>
</evidence>
<dbReference type="PROSITE" id="PS00636">
    <property type="entry name" value="DNAJ_1"/>
    <property type="match status" value="1"/>
</dbReference>
<dbReference type="InterPro" id="IPR018253">
    <property type="entry name" value="DnaJ_domain_CS"/>
</dbReference>
<dbReference type="InterPro" id="IPR036869">
    <property type="entry name" value="J_dom_sf"/>
</dbReference>
<dbReference type="InterPro" id="IPR051964">
    <property type="entry name" value="Chaperone_stress_response"/>
</dbReference>
<dbReference type="GO" id="GO:0005737">
    <property type="term" value="C:cytoplasm"/>
    <property type="evidence" value="ECO:0007669"/>
    <property type="project" value="TreeGrafter"/>
</dbReference>
<feature type="compositionally biased region" description="Polar residues" evidence="1">
    <location>
        <begin position="618"/>
        <end position="630"/>
    </location>
</feature>
<dbReference type="Gene3D" id="1.10.287.110">
    <property type="entry name" value="DnaJ domain"/>
    <property type="match status" value="1"/>
</dbReference>
<feature type="compositionally biased region" description="Basic and acidic residues" evidence="1">
    <location>
        <begin position="141"/>
        <end position="152"/>
    </location>
</feature>
<feature type="compositionally biased region" description="Low complexity" evidence="1">
    <location>
        <begin position="369"/>
        <end position="392"/>
    </location>
</feature>
<reference evidence="3 4" key="1">
    <citation type="submission" date="2019-06" db="EMBL/GenBank/DDBJ databases">
        <title>A chromosomal-level reference genome of Carpinus fangiana (Coryloideae, Betulaceae).</title>
        <authorList>
            <person name="Yang X."/>
            <person name="Wang Z."/>
            <person name="Zhang L."/>
            <person name="Hao G."/>
            <person name="Liu J."/>
            <person name="Yang Y."/>
        </authorList>
    </citation>
    <scope>NUCLEOTIDE SEQUENCE [LARGE SCALE GENOMIC DNA]</scope>
    <source>
        <strain evidence="3">Cfa_2016G</strain>
        <tissue evidence="3">Leaf</tissue>
    </source>
</reference>
<feature type="compositionally biased region" description="Basic and acidic residues" evidence="1">
    <location>
        <begin position="61"/>
        <end position="75"/>
    </location>
</feature>
<dbReference type="SMART" id="SM00271">
    <property type="entry name" value="DnaJ"/>
    <property type="match status" value="1"/>
</dbReference>